<feature type="region of interest" description="Disordered" evidence="1">
    <location>
        <begin position="1"/>
        <end position="28"/>
    </location>
</feature>
<organism evidence="3 4">
    <name type="scientific">Nonomuraea phyllanthi</name>
    <dbReference type="NCBI Taxonomy" id="2219224"/>
    <lineage>
        <taxon>Bacteria</taxon>
        <taxon>Bacillati</taxon>
        <taxon>Actinomycetota</taxon>
        <taxon>Actinomycetes</taxon>
        <taxon>Streptosporangiales</taxon>
        <taxon>Streptosporangiaceae</taxon>
        <taxon>Nonomuraea</taxon>
    </lineage>
</organism>
<evidence type="ECO:0000256" key="1">
    <source>
        <dbReference type="SAM" id="MobiDB-lite"/>
    </source>
</evidence>
<gene>
    <name evidence="3" type="ORF">FH608_027415</name>
</gene>
<dbReference type="Proteomes" id="UP000312512">
    <property type="component" value="Unassembled WGS sequence"/>
</dbReference>
<dbReference type="EMBL" id="VDLX02000010">
    <property type="protein sequence ID" value="KAB8192386.1"/>
    <property type="molecule type" value="Genomic_DNA"/>
</dbReference>
<keyword evidence="2" id="KW-0472">Membrane</keyword>
<keyword evidence="2" id="KW-0812">Transmembrane</keyword>
<dbReference type="RefSeq" id="WP_139633456.1">
    <property type="nucleotide sequence ID" value="NZ_VDLX02000010.1"/>
</dbReference>
<feature type="compositionally biased region" description="Basic and acidic residues" evidence="1">
    <location>
        <begin position="12"/>
        <end position="21"/>
    </location>
</feature>
<proteinExistence type="predicted"/>
<sequence>MVDSGIYGPGGKWEEINRPYRPDNSGGGGGCGGCLTGILIMYGMALFVIWLSSGAPLPW</sequence>
<keyword evidence="2" id="KW-1133">Transmembrane helix</keyword>
<evidence type="ECO:0000313" key="3">
    <source>
        <dbReference type="EMBL" id="KAB8192386.1"/>
    </source>
</evidence>
<feature type="transmembrane region" description="Helical" evidence="2">
    <location>
        <begin position="27"/>
        <end position="51"/>
    </location>
</feature>
<comment type="caution">
    <text evidence="3">The sequence shown here is derived from an EMBL/GenBank/DDBJ whole genome shotgun (WGS) entry which is preliminary data.</text>
</comment>
<protein>
    <submittedName>
        <fullName evidence="3">Uncharacterized protein</fullName>
    </submittedName>
</protein>
<accession>A0A5C4W6Z1</accession>
<evidence type="ECO:0000313" key="4">
    <source>
        <dbReference type="Proteomes" id="UP000312512"/>
    </source>
</evidence>
<dbReference type="AlphaFoldDB" id="A0A5C4W6Z1"/>
<keyword evidence="4" id="KW-1185">Reference proteome</keyword>
<reference evidence="3 4" key="1">
    <citation type="submission" date="2019-10" db="EMBL/GenBank/DDBJ databases">
        <title>Nonomuraea sp. nov., isolated from Phyllanthus amarus.</title>
        <authorList>
            <person name="Klykleung N."/>
            <person name="Tanasupawat S."/>
        </authorList>
    </citation>
    <scope>NUCLEOTIDE SEQUENCE [LARGE SCALE GENOMIC DNA]</scope>
    <source>
        <strain evidence="3 4">PA1-10</strain>
    </source>
</reference>
<name>A0A5C4W6Z1_9ACTN</name>
<evidence type="ECO:0000256" key="2">
    <source>
        <dbReference type="SAM" id="Phobius"/>
    </source>
</evidence>